<proteinExistence type="predicted"/>
<dbReference type="Pfam" id="PF00534">
    <property type="entry name" value="Glycos_transf_1"/>
    <property type="match status" value="1"/>
</dbReference>
<name>A0A6J4LRL2_9CHLR</name>
<dbReference type="PANTHER" id="PTHR46401:SF2">
    <property type="entry name" value="GLYCOSYLTRANSFERASE WBBK-RELATED"/>
    <property type="match status" value="1"/>
</dbReference>
<dbReference type="AlphaFoldDB" id="A0A6J4LRL2"/>
<evidence type="ECO:0000313" key="3">
    <source>
        <dbReference type="EMBL" id="CAA9340095.1"/>
    </source>
</evidence>
<dbReference type="GO" id="GO:0016757">
    <property type="term" value="F:glycosyltransferase activity"/>
    <property type="evidence" value="ECO:0007669"/>
    <property type="project" value="InterPro"/>
</dbReference>
<dbReference type="GO" id="GO:0009103">
    <property type="term" value="P:lipopolysaccharide biosynthetic process"/>
    <property type="evidence" value="ECO:0007669"/>
    <property type="project" value="TreeGrafter"/>
</dbReference>
<gene>
    <name evidence="3" type="ORF">AVDCRST_MAG93-6611</name>
</gene>
<dbReference type="EMBL" id="CADCTR010002229">
    <property type="protein sequence ID" value="CAA9340095.1"/>
    <property type="molecule type" value="Genomic_DNA"/>
</dbReference>
<accession>A0A6J4LRL2</accession>
<evidence type="ECO:0000259" key="2">
    <source>
        <dbReference type="Pfam" id="PF00534"/>
    </source>
</evidence>
<dbReference type="FunFam" id="3.40.50.2000:FF:000119">
    <property type="entry name" value="Glycosyl transferase group 1"/>
    <property type="match status" value="1"/>
</dbReference>
<organism evidence="3">
    <name type="scientific">uncultured Chloroflexia bacterium</name>
    <dbReference type="NCBI Taxonomy" id="1672391"/>
    <lineage>
        <taxon>Bacteria</taxon>
        <taxon>Bacillati</taxon>
        <taxon>Chloroflexota</taxon>
        <taxon>Chloroflexia</taxon>
        <taxon>environmental samples</taxon>
    </lineage>
</organism>
<dbReference type="SUPFAM" id="SSF53756">
    <property type="entry name" value="UDP-Glycosyltransferase/glycogen phosphorylase"/>
    <property type="match status" value="1"/>
</dbReference>
<evidence type="ECO:0000256" key="1">
    <source>
        <dbReference type="ARBA" id="ARBA00022679"/>
    </source>
</evidence>
<reference evidence="3" key="1">
    <citation type="submission" date="2020-02" db="EMBL/GenBank/DDBJ databases">
        <authorList>
            <person name="Meier V. D."/>
        </authorList>
    </citation>
    <scope>NUCLEOTIDE SEQUENCE</scope>
    <source>
        <strain evidence="3">AVDCRST_MAG93</strain>
    </source>
</reference>
<dbReference type="PANTHER" id="PTHR46401">
    <property type="entry name" value="GLYCOSYLTRANSFERASE WBBK-RELATED"/>
    <property type="match status" value="1"/>
</dbReference>
<dbReference type="Gene3D" id="3.40.50.2000">
    <property type="entry name" value="Glycogen Phosphorylase B"/>
    <property type="match status" value="2"/>
</dbReference>
<dbReference type="CDD" id="cd03809">
    <property type="entry name" value="GT4_MtfB-like"/>
    <property type="match status" value="1"/>
</dbReference>
<dbReference type="InterPro" id="IPR001296">
    <property type="entry name" value="Glyco_trans_1"/>
</dbReference>
<sequence>MHASLRTARHVVTASEAARRDLQRSYDVPADRLSVVPLATEPHFGPPGATAIARNQTTYALPERYVLYLGSNKPHKNLVALIEAWALVVRAESGAGLPLLVVAGREDPRYPEARQCVTERALDEHVRFVPDVPDEDLPALIGGALVFVFPSLHEGFGFPPLEAMAVGTPAVSSNRASLPEVIGDGGLLVDPDPAALAAGMRQLLADEALRSTLRARGFERAAQFSWERSARMMLNLYRGIQ</sequence>
<feature type="domain" description="Glycosyl transferase family 1" evidence="2">
    <location>
        <begin position="56"/>
        <end position="218"/>
    </location>
</feature>
<keyword evidence="1 3" id="KW-0808">Transferase</keyword>
<protein>
    <submittedName>
        <fullName evidence="3">Glycosyltransferase</fullName>
    </submittedName>
</protein>